<feature type="compositionally biased region" description="Low complexity" evidence="1">
    <location>
        <begin position="227"/>
        <end position="239"/>
    </location>
</feature>
<feature type="compositionally biased region" description="Acidic residues" evidence="1">
    <location>
        <begin position="76"/>
        <end position="87"/>
    </location>
</feature>
<dbReference type="Proteomes" id="UP000683000">
    <property type="component" value="Unassembled WGS sequence"/>
</dbReference>
<evidence type="ECO:0000313" key="3">
    <source>
        <dbReference type="Proteomes" id="UP000683000"/>
    </source>
</evidence>
<protein>
    <submittedName>
        <fullName evidence="2">Uncharacterized protein</fullName>
    </submittedName>
</protein>
<dbReference type="OrthoDB" id="2688247at2759"/>
<feature type="region of interest" description="Disordered" evidence="1">
    <location>
        <begin position="1"/>
        <end position="99"/>
    </location>
</feature>
<proteinExistence type="predicted"/>
<dbReference type="AlphaFoldDB" id="A0A8I2YYQ0"/>
<evidence type="ECO:0000313" key="2">
    <source>
        <dbReference type="EMBL" id="KAG6379423.1"/>
    </source>
</evidence>
<accession>A0A8I2YYQ0</accession>
<feature type="region of interest" description="Disordered" evidence="1">
    <location>
        <begin position="221"/>
        <end position="244"/>
    </location>
</feature>
<keyword evidence="3" id="KW-1185">Reference proteome</keyword>
<organism evidence="2 3">
    <name type="scientific">Boletus reticuloceps</name>
    <dbReference type="NCBI Taxonomy" id="495285"/>
    <lineage>
        <taxon>Eukaryota</taxon>
        <taxon>Fungi</taxon>
        <taxon>Dikarya</taxon>
        <taxon>Basidiomycota</taxon>
        <taxon>Agaricomycotina</taxon>
        <taxon>Agaricomycetes</taxon>
        <taxon>Agaricomycetidae</taxon>
        <taxon>Boletales</taxon>
        <taxon>Boletineae</taxon>
        <taxon>Boletaceae</taxon>
        <taxon>Boletoideae</taxon>
        <taxon>Boletus</taxon>
    </lineage>
</organism>
<feature type="compositionally biased region" description="Basic and acidic residues" evidence="1">
    <location>
        <begin position="34"/>
        <end position="60"/>
    </location>
</feature>
<dbReference type="EMBL" id="JAGFBS010000005">
    <property type="protein sequence ID" value="KAG6379423.1"/>
    <property type="molecule type" value="Genomic_DNA"/>
</dbReference>
<reference evidence="2" key="1">
    <citation type="submission" date="2021-03" db="EMBL/GenBank/DDBJ databases">
        <title>Evolutionary innovations through gain and loss of genes in the ectomycorrhizal Boletales.</title>
        <authorList>
            <person name="Wu G."/>
            <person name="Miyauchi S."/>
            <person name="Morin E."/>
            <person name="Yang Z.-L."/>
            <person name="Xu J."/>
            <person name="Martin F.M."/>
        </authorList>
    </citation>
    <scope>NUCLEOTIDE SEQUENCE</scope>
    <source>
        <strain evidence="2">BR01</strain>
    </source>
</reference>
<comment type="caution">
    <text evidence="2">The sequence shown here is derived from an EMBL/GenBank/DDBJ whole genome shotgun (WGS) entry which is preliminary data.</text>
</comment>
<gene>
    <name evidence="2" type="ORF">JVT61DRAFT_11892</name>
</gene>
<name>A0A8I2YYQ0_9AGAM</name>
<sequence length="452" mass="50019">MHACGLSFADAGNMTGQNEIPGPSKISGHRHGKTPRDSEDLPAPKRQKVSEKGKRTDRRAAGGLSRYLDLEAQVSEGEEDDQEEEETNPFVVPDGEDLDELAAGPSSLPSKPHAAYPVAGPSRYTQAVDTIFRCYAPLVEEEWEEEAAAEDDDVEVLDVIGLWKSVGDWLGGALTFDRLICVLDFQHGKYAKIGYWEDLVMELAFENDLGELTAYDPASVPSLKARSPTPKSPSRSSPPLNSAGQTSSWLVRIVPADAAKFIAAVWSKVQLTASMVEGLRGRVVVRAPDPRTFLKHLPPSHIDCVQSFTLVPPEECILPLRLFEEMRVIPAWCVITKRGRYHGDLGYVFSFNSENGLFDILAASRELRPLPHHDNDEMISEDTNDRRLFSSQKYAGKGCASVHGHPTYAFKQYRYVAGLLFIQLPEHKFAHPPPHHLTRSPFMSSLGSICCL</sequence>
<evidence type="ECO:0000256" key="1">
    <source>
        <dbReference type="SAM" id="MobiDB-lite"/>
    </source>
</evidence>